<proteinExistence type="predicted"/>
<dbReference type="AlphaFoldDB" id="A0A8K0MTU4"/>
<accession>A0A8K0MTU4</accession>
<evidence type="ECO:0000313" key="2">
    <source>
        <dbReference type="Proteomes" id="UP000796880"/>
    </source>
</evidence>
<gene>
    <name evidence="1" type="ORF">FNV43_RR02543</name>
</gene>
<comment type="caution">
    <text evidence="1">The sequence shown here is derived from an EMBL/GenBank/DDBJ whole genome shotgun (WGS) entry which is preliminary data.</text>
</comment>
<organism evidence="1 2">
    <name type="scientific">Rhamnella rubrinervis</name>
    <dbReference type="NCBI Taxonomy" id="2594499"/>
    <lineage>
        <taxon>Eukaryota</taxon>
        <taxon>Viridiplantae</taxon>
        <taxon>Streptophyta</taxon>
        <taxon>Embryophyta</taxon>
        <taxon>Tracheophyta</taxon>
        <taxon>Spermatophyta</taxon>
        <taxon>Magnoliopsida</taxon>
        <taxon>eudicotyledons</taxon>
        <taxon>Gunneridae</taxon>
        <taxon>Pentapetalae</taxon>
        <taxon>rosids</taxon>
        <taxon>fabids</taxon>
        <taxon>Rosales</taxon>
        <taxon>Rhamnaceae</taxon>
        <taxon>rhamnoid group</taxon>
        <taxon>Rhamneae</taxon>
        <taxon>Rhamnella</taxon>
    </lineage>
</organism>
<evidence type="ECO:0000313" key="1">
    <source>
        <dbReference type="EMBL" id="KAF3457883.1"/>
    </source>
</evidence>
<sequence length="90" mass="9971">MARALECPKTAYMPVANAAAIAAMENMVRRNDVEKCDKLLVLSCFRAKRRWIKTAELENTMAMVYDIMNALNAVFFLRIAAPGSGLSSLT</sequence>
<reference evidence="1" key="1">
    <citation type="submission" date="2020-03" db="EMBL/GenBank/DDBJ databases">
        <title>A high-quality chromosome-level genome assembly of a woody plant with both climbing and erect habits, Rhamnella rubrinervis.</title>
        <authorList>
            <person name="Lu Z."/>
            <person name="Yang Y."/>
            <person name="Zhu X."/>
            <person name="Sun Y."/>
        </authorList>
    </citation>
    <scope>NUCLEOTIDE SEQUENCE</scope>
    <source>
        <strain evidence="1">BYM</strain>
        <tissue evidence="1">Leaf</tissue>
    </source>
</reference>
<keyword evidence="2" id="KW-1185">Reference proteome</keyword>
<dbReference type="EMBL" id="VOIH02000001">
    <property type="protein sequence ID" value="KAF3457883.1"/>
    <property type="molecule type" value="Genomic_DNA"/>
</dbReference>
<protein>
    <submittedName>
        <fullName evidence="1">Uncharacterized protein</fullName>
    </submittedName>
</protein>
<name>A0A8K0MTU4_9ROSA</name>
<dbReference type="Proteomes" id="UP000796880">
    <property type="component" value="Unassembled WGS sequence"/>
</dbReference>